<organism evidence="1 2">
    <name type="scientific">Kribbella lupini</name>
    <dbReference type="NCBI Taxonomy" id="291602"/>
    <lineage>
        <taxon>Bacteria</taxon>
        <taxon>Bacillati</taxon>
        <taxon>Actinomycetota</taxon>
        <taxon>Actinomycetes</taxon>
        <taxon>Propionibacteriales</taxon>
        <taxon>Kribbellaceae</taxon>
        <taxon>Kribbella</taxon>
    </lineage>
</organism>
<reference evidence="1 2" key="1">
    <citation type="journal article" date="2019" name="Int. J. Syst. Evol. Microbiol.">
        <title>The Global Catalogue of Microorganisms (GCM) 10K type strain sequencing project: providing services to taxonomists for standard genome sequencing and annotation.</title>
        <authorList>
            <consortium name="The Broad Institute Genomics Platform"/>
            <consortium name="The Broad Institute Genome Sequencing Center for Infectious Disease"/>
            <person name="Wu L."/>
            <person name="Ma J."/>
        </authorList>
    </citation>
    <scope>NUCLEOTIDE SEQUENCE [LARGE SCALE GENOMIC DNA]</scope>
    <source>
        <strain evidence="1 2">JCM 14303</strain>
    </source>
</reference>
<protein>
    <submittedName>
        <fullName evidence="1">Uncharacterized protein</fullName>
    </submittedName>
</protein>
<accession>A0ABN2B1U5</accession>
<name>A0ABN2B1U5_9ACTN</name>
<evidence type="ECO:0000313" key="1">
    <source>
        <dbReference type="EMBL" id="GAA1531186.1"/>
    </source>
</evidence>
<dbReference type="Proteomes" id="UP001500363">
    <property type="component" value="Unassembled WGS sequence"/>
</dbReference>
<comment type="caution">
    <text evidence="1">The sequence shown here is derived from an EMBL/GenBank/DDBJ whole genome shotgun (WGS) entry which is preliminary data.</text>
</comment>
<evidence type="ECO:0000313" key="2">
    <source>
        <dbReference type="Proteomes" id="UP001500363"/>
    </source>
</evidence>
<proteinExistence type="predicted"/>
<sequence length="113" mass="11879">MTDAGESVSRWVPPVGMLDVAPERAAVIRGLFELAAFVADHPQLGLPFVEAAWLVCEESFSADMRIVEAAGEALGVMPALAPGAGYSVRTRFASPRVSVRFTAHPTPTGGVGR</sequence>
<gene>
    <name evidence="1" type="ORF">GCM10009741_36630</name>
</gene>
<dbReference type="EMBL" id="BAAANC010000002">
    <property type="protein sequence ID" value="GAA1531186.1"/>
    <property type="molecule type" value="Genomic_DNA"/>
</dbReference>
<keyword evidence="2" id="KW-1185">Reference proteome</keyword>